<dbReference type="Gene3D" id="3.40.1110.10">
    <property type="entry name" value="Calcium-transporting ATPase, cytoplasmic domain N"/>
    <property type="match status" value="1"/>
</dbReference>
<keyword evidence="9" id="KW-1278">Translocase</keyword>
<feature type="transmembrane region" description="Helical" evidence="13">
    <location>
        <begin position="488"/>
        <end position="509"/>
    </location>
</feature>
<dbReference type="InterPro" id="IPR006544">
    <property type="entry name" value="P-type_TPase_V"/>
</dbReference>
<keyword evidence="10 13" id="KW-1133">Transmembrane helix</keyword>
<proteinExistence type="inferred from homology"/>
<dbReference type="Pfam" id="PF13246">
    <property type="entry name" value="Cation_ATPase"/>
    <property type="match status" value="1"/>
</dbReference>
<feature type="transmembrane region" description="Helical" evidence="13">
    <location>
        <begin position="1078"/>
        <end position="1102"/>
    </location>
</feature>
<dbReference type="PANTHER" id="PTHR45630">
    <property type="entry name" value="CATION-TRANSPORTING ATPASE-RELATED"/>
    <property type="match status" value="1"/>
</dbReference>
<keyword evidence="8" id="KW-0460">Magnesium</keyword>
<dbReference type="GO" id="GO:0019829">
    <property type="term" value="F:ATPase-coupled monoatomic cation transmembrane transporter activity"/>
    <property type="evidence" value="ECO:0007669"/>
    <property type="project" value="TreeGrafter"/>
</dbReference>
<accession>A0AAD1XYK0</accession>
<evidence type="ECO:0000256" key="2">
    <source>
        <dbReference type="ARBA" id="ARBA00006000"/>
    </source>
</evidence>
<dbReference type="InterPro" id="IPR059000">
    <property type="entry name" value="ATPase_P-type_domA"/>
</dbReference>
<dbReference type="Gene3D" id="3.40.50.1000">
    <property type="entry name" value="HAD superfamily/HAD-like"/>
    <property type="match status" value="1"/>
</dbReference>
<dbReference type="SFLD" id="SFLDS00003">
    <property type="entry name" value="Haloacid_Dehalogenase"/>
    <property type="match status" value="1"/>
</dbReference>
<dbReference type="InterPro" id="IPR044492">
    <property type="entry name" value="P_typ_ATPase_HD_dom"/>
</dbReference>
<dbReference type="InterPro" id="IPR001757">
    <property type="entry name" value="P_typ_ATPase"/>
</dbReference>
<dbReference type="InterPro" id="IPR023299">
    <property type="entry name" value="ATPase_P-typ_cyto_dom_N"/>
</dbReference>
<feature type="domain" description="P-type ATPase A" evidence="14">
    <location>
        <begin position="315"/>
        <end position="436"/>
    </location>
</feature>
<evidence type="ECO:0000256" key="12">
    <source>
        <dbReference type="ARBA" id="ARBA00049360"/>
    </source>
</evidence>
<feature type="transmembrane region" description="Helical" evidence="13">
    <location>
        <begin position="102"/>
        <end position="120"/>
    </location>
</feature>
<keyword evidence="16" id="KW-1185">Reference proteome</keyword>
<feature type="transmembrane region" description="Helical" evidence="13">
    <location>
        <begin position="274"/>
        <end position="294"/>
    </location>
</feature>
<keyword evidence="3" id="KW-0597">Phosphoprotein</keyword>
<evidence type="ECO:0000256" key="1">
    <source>
        <dbReference type="ARBA" id="ARBA00004141"/>
    </source>
</evidence>
<dbReference type="EMBL" id="CAMPGE010024095">
    <property type="protein sequence ID" value="CAI2381958.1"/>
    <property type="molecule type" value="Genomic_DNA"/>
</dbReference>
<evidence type="ECO:0000256" key="11">
    <source>
        <dbReference type="ARBA" id="ARBA00023136"/>
    </source>
</evidence>
<organism evidence="15 16">
    <name type="scientific">Euplotes crassus</name>
    <dbReference type="NCBI Taxonomy" id="5936"/>
    <lineage>
        <taxon>Eukaryota</taxon>
        <taxon>Sar</taxon>
        <taxon>Alveolata</taxon>
        <taxon>Ciliophora</taxon>
        <taxon>Intramacronucleata</taxon>
        <taxon>Spirotrichea</taxon>
        <taxon>Hypotrichia</taxon>
        <taxon>Euplotida</taxon>
        <taxon>Euplotidae</taxon>
        <taxon>Moneuplotes</taxon>
    </lineage>
</organism>
<name>A0AAD1XYK0_EUPCR</name>
<evidence type="ECO:0000256" key="9">
    <source>
        <dbReference type="ARBA" id="ARBA00022967"/>
    </source>
</evidence>
<keyword evidence="4 13" id="KW-0812">Transmembrane</keyword>
<dbReference type="Gene3D" id="2.70.150.10">
    <property type="entry name" value="Calcium-transporting ATPase, cytoplasmic transduction domain A"/>
    <property type="match status" value="1"/>
</dbReference>
<dbReference type="PANTHER" id="PTHR45630:SF8">
    <property type="entry name" value="CATION-TRANSPORTING ATPASE"/>
    <property type="match status" value="1"/>
</dbReference>
<dbReference type="NCBIfam" id="TIGR01494">
    <property type="entry name" value="ATPase_P-type"/>
    <property type="match status" value="2"/>
</dbReference>
<evidence type="ECO:0000259" key="14">
    <source>
        <dbReference type="Pfam" id="PF00122"/>
    </source>
</evidence>
<dbReference type="InterPro" id="IPR018303">
    <property type="entry name" value="ATPase_P-typ_P_site"/>
</dbReference>
<evidence type="ECO:0000256" key="3">
    <source>
        <dbReference type="ARBA" id="ARBA00022553"/>
    </source>
</evidence>
<dbReference type="PROSITE" id="PS00154">
    <property type="entry name" value="ATPASE_E1_E2"/>
    <property type="match status" value="1"/>
</dbReference>
<dbReference type="SUPFAM" id="SSF81665">
    <property type="entry name" value="Calcium ATPase, transmembrane domain M"/>
    <property type="match status" value="1"/>
</dbReference>
<evidence type="ECO:0000256" key="5">
    <source>
        <dbReference type="ARBA" id="ARBA00022723"/>
    </source>
</evidence>
<evidence type="ECO:0000256" key="10">
    <source>
        <dbReference type="ARBA" id="ARBA00022989"/>
    </source>
</evidence>
<dbReference type="Pfam" id="PF00122">
    <property type="entry name" value="E1-E2_ATPase"/>
    <property type="match status" value="1"/>
</dbReference>
<keyword evidence="7" id="KW-0067">ATP-binding</keyword>
<dbReference type="GO" id="GO:0140358">
    <property type="term" value="F:P-type transmembrane transporter activity"/>
    <property type="evidence" value="ECO:0007669"/>
    <property type="project" value="InterPro"/>
</dbReference>
<evidence type="ECO:0000256" key="6">
    <source>
        <dbReference type="ARBA" id="ARBA00022741"/>
    </source>
</evidence>
<dbReference type="SUPFAM" id="SSF81653">
    <property type="entry name" value="Calcium ATPase, transduction domain A"/>
    <property type="match status" value="1"/>
</dbReference>
<dbReference type="AlphaFoldDB" id="A0AAD1XYK0"/>
<dbReference type="NCBIfam" id="TIGR01657">
    <property type="entry name" value="P-ATPase-V"/>
    <property type="match status" value="1"/>
</dbReference>
<feature type="transmembrane region" description="Helical" evidence="13">
    <location>
        <begin position="1010"/>
        <end position="1032"/>
    </location>
</feature>
<dbReference type="SUPFAM" id="SSF56784">
    <property type="entry name" value="HAD-like"/>
    <property type="match status" value="1"/>
</dbReference>
<evidence type="ECO:0000256" key="8">
    <source>
        <dbReference type="ARBA" id="ARBA00022842"/>
    </source>
</evidence>
<dbReference type="SFLD" id="SFLDF00027">
    <property type="entry name" value="p-type_atpase"/>
    <property type="match status" value="1"/>
</dbReference>
<dbReference type="GO" id="GO:0046872">
    <property type="term" value="F:metal ion binding"/>
    <property type="evidence" value="ECO:0007669"/>
    <property type="project" value="UniProtKB-KW"/>
</dbReference>
<dbReference type="InterPro" id="IPR023214">
    <property type="entry name" value="HAD_sf"/>
</dbReference>
<evidence type="ECO:0000256" key="7">
    <source>
        <dbReference type="ARBA" id="ARBA00022840"/>
    </source>
</evidence>
<dbReference type="GO" id="GO:0005524">
    <property type="term" value="F:ATP binding"/>
    <property type="evidence" value="ECO:0007669"/>
    <property type="project" value="UniProtKB-KW"/>
</dbReference>
<comment type="similarity">
    <text evidence="2">Belongs to the cation transport ATPase (P-type) (TC 3.A.3) family. Type V subfamily.</text>
</comment>
<gene>
    <name evidence="15" type="ORF">ECRASSUSDP1_LOCUS23424</name>
</gene>
<dbReference type="PROSITE" id="PS01229">
    <property type="entry name" value="COF_2"/>
    <property type="match status" value="1"/>
</dbReference>
<dbReference type="GO" id="GO:0016020">
    <property type="term" value="C:membrane"/>
    <property type="evidence" value="ECO:0007669"/>
    <property type="project" value="UniProtKB-SubCell"/>
</dbReference>
<dbReference type="GO" id="GO:0016887">
    <property type="term" value="F:ATP hydrolysis activity"/>
    <property type="evidence" value="ECO:0007669"/>
    <property type="project" value="InterPro"/>
</dbReference>
<feature type="transmembrane region" description="Helical" evidence="13">
    <location>
        <begin position="1122"/>
        <end position="1140"/>
    </location>
</feature>
<keyword evidence="6" id="KW-0547">Nucleotide-binding</keyword>
<dbReference type="InterPro" id="IPR023298">
    <property type="entry name" value="ATPase_P-typ_TM_dom_sf"/>
</dbReference>
<evidence type="ECO:0000256" key="13">
    <source>
        <dbReference type="SAM" id="Phobius"/>
    </source>
</evidence>
<dbReference type="SFLD" id="SFLDG00002">
    <property type="entry name" value="C1.7:_P-type_atpase_like"/>
    <property type="match status" value="1"/>
</dbReference>
<keyword evidence="11 13" id="KW-0472">Membrane</keyword>
<keyword evidence="5" id="KW-0479">Metal-binding</keyword>
<evidence type="ECO:0000313" key="16">
    <source>
        <dbReference type="Proteomes" id="UP001295684"/>
    </source>
</evidence>
<protein>
    <recommendedName>
        <fullName evidence="14">P-type ATPase A domain-containing protein</fullName>
    </recommendedName>
</protein>
<dbReference type="InterPro" id="IPR036412">
    <property type="entry name" value="HAD-like_sf"/>
</dbReference>
<feature type="transmembrane region" description="Helical" evidence="13">
    <location>
        <begin position="1160"/>
        <end position="1182"/>
    </location>
</feature>
<feature type="transmembrane region" description="Helical" evidence="13">
    <location>
        <begin position="1194"/>
        <end position="1214"/>
    </location>
</feature>
<evidence type="ECO:0000256" key="4">
    <source>
        <dbReference type="ARBA" id="ARBA00022692"/>
    </source>
</evidence>
<dbReference type="SUPFAM" id="SSF81660">
    <property type="entry name" value="Metal cation-transporting ATPase, ATP-binding domain N"/>
    <property type="match status" value="1"/>
</dbReference>
<comment type="caution">
    <text evidence="15">The sequence shown here is derived from an EMBL/GenBank/DDBJ whole genome shotgun (WGS) entry which is preliminary data.</text>
</comment>
<dbReference type="PRINTS" id="PR00119">
    <property type="entry name" value="CATATPASE"/>
</dbReference>
<reference evidence="15" key="1">
    <citation type="submission" date="2023-07" db="EMBL/GenBank/DDBJ databases">
        <authorList>
            <consortium name="AG Swart"/>
            <person name="Singh M."/>
            <person name="Singh A."/>
            <person name="Seah K."/>
            <person name="Emmerich C."/>
        </authorList>
    </citation>
    <scope>NUCLEOTIDE SEQUENCE</scope>
    <source>
        <strain evidence="15">DP1</strain>
    </source>
</reference>
<dbReference type="InterPro" id="IPR008250">
    <property type="entry name" value="ATPase_P-typ_transduc_dom_A_sf"/>
</dbReference>
<dbReference type="Proteomes" id="UP001295684">
    <property type="component" value="Unassembled WGS sequence"/>
</dbReference>
<feature type="transmembrane region" description="Helical" evidence="13">
    <location>
        <begin position="452"/>
        <end position="476"/>
    </location>
</feature>
<comment type="catalytic activity">
    <reaction evidence="12">
        <text>ATP + H2O = ADP + phosphate + H(+)</text>
        <dbReference type="Rhea" id="RHEA:13065"/>
        <dbReference type="ChEBI" id="CHEBI:15377"/>
        <dbReference type="ChEBI" id="CHEBI:15378"/>
        <dbReference type="ChEBI" id="CHEBI:30616"/>
        <dbReference type="ChEBI" id="CHEBI:43474"/>
        <dbReference type="ChEBI" id="CHEBI:456216"/>
    </reaction>
</comment>
<sequence>MVRLRKYSPSFLTHGLGDNFCLAREDIGNKEEVKQDEAEHSTFNQNSKEILTEYGSLPDLVNFNNYDTHAQSEFSNTLRSVKTVEPSNIKVVLLRESKFKKYLFAPILTILTCGFAFIFAEWYSSFMRFFLYCDATNEEDATDLFIEETREETADVNEDGIKEKVNVIETDIINIKTKIGPLCKFQYKYTPFFYNVNEGIVKKIEYNYERKFKNLRNLKAGISECDYDDLLSLYGSCKMELIIDPWYRILIRDTLNAYYLYQIMGLTVWYISGYYKYATLIVVLMVYSVYTEYYDLKESMEKLRKIARYECKIKVRRFDEQGKLEIRDINSSELVPGDVFEIPNGCILPCDAVLISGETIVNEAMLTGESIPSIKTCVPQNDDYVDHFSVENGMQLKHFLFSGTEVIQNKETGTDCLAIVVKTGFLSAKGELIRSILYPTPNRFKFDLEIRYFLSGMMVLALIMWGAALPTFIKYFSLGDIFLETFDIFSLPVPPELPVAMSVGVIFALRKLKNKGISCININRINVAGRVKTAVLDKTGTLTEDTISVSKCEIFDGKSFIPPVYPPDNIPIDTSIWFNKKAYQSCKNDHNVKFTECMASSHSIALYKDAPIGDILEIEMFRTSQWIMIENDNPKYNSDDQWGNLLIPKEARPKISPDLDANPDHFLMIQVCKFDFSSDVQRMSVIAKPSYDSTYVCYTKGAPEQILKLCVPNSVPEDFEETLKTNTSKGKRVIALSYKYIPDFDESQIPFLKREDIEHSLIFLGFLVMSNNVKPCTKQSIDELKEGNVVPVMATGDNLLTSIAVSYKCSILTNKVYYSCEKAENGDILFIKKKGYKRVEPTYSNIGSLDIADEDSHLLVSHSASYPERLNSNCIRDVMDGNKDDLEIVVTGAVLQYIVECSDNRSYICGYNSEEILNTLLKNCKVYARMSPSQKATLVQELQDNSGEMIAMCGDGANDCNALKVADVGLSLSTSEASIAAPFTSSCENISSLVDLLRVGRSSLDLSYLLFKYMLVYSSMEFTSVIILYFHTSNISDSQLLFIDFFCATPMTIFLCSLKEKSKLSPNFPPGSLLSPSILLSLIGQMVLIGASIFAIFMTLRGQNFFTPHHKSGDIADENQEVTTVFAFTLPLYIFIGFVFKSSSRFMGKISDLPTEQIILAAVVFLSQLGLCYWICLGPLGFMKDALDLVSIDFYFRIIISGFSTFVVMISFFYEQVIHCLTKRDIIE</sequence>
<comment type="subcellular location">
    <subcellularLocation>
        <location evidence="1">Membrane</location>
        <topology evidence="1">Multi-pass membrane protein</topology>
    </subcellularLocation>
</comment>
<evidence type="ECO:0000313" key="15">
    <source>
        <dbReference type="EMBL" id="CAI2381958.1"/>
    </source>
</evidence>
<feature type="transmembrane region" description="Helical" evidence="13">
    <location>
        <begin position="1038"/>
        <end position="1058"/>
    </location>
</feature>